<evidence type="ECO:0000256" key="1">
    <source>
        <dbReference type="SAM" id="MobiDB-lite"/>
    </source>
</evidence>
<dbReference type="InterPro" id="IPR010064">
    <property type="entry name" value="HK97-gp10_tail"/>
</dbReference>
<dbReference type="NCBIfam" id="TIGR01725">
    <property type="entry name" value="phge_HK97_gp10"/>
    <property type="match status" value="1"/>
</dbReference>
<dbReference type="Pfam" id="PF04883">
    <property type="entry name" value="HK97-gp10_like"/>
    <property type="match status" value="1"/>
</dbReference>
<gene>
    <name evidence="2" type="ORF">LCGC14_0714620</name>
</gene>
<dbReference type="EMBL" id="LAZR01001590">
    <property type="protein sequence ID" value="KKN42308.1"/>
    <property type="molecule type" value="Genomic_DNA"/>
</dbReference>
<organism evidence="2">
    <name type="scientific">marine sediment metagenome</name>
    <dbReference type="NCBI Taxonomy" id="412755"/>
    <lineage>
        <taxon>unclassified sequences</taxon>
        <taxon>metagenomes</taxon>
        <taxon>ecological metagenomes</taxon>
    </lineage>
</organism>
<dbReference type="AlphaFoldDB" id="A0A0F9TLK8"/>
<reference evidence="2" key="1">
    <citation type="journal article" date="2015" name="Nature">
        <title>Complex archaea that bridge the gap between prokaryotes and eukaryotes.</title>
        <authorList>
            <person name="Spang A."/>
            <person name="Saw J.H."/>
            <person name="Jorgensen S.L."/>
            <person name="Zaremba-Niedzwiedzka K."/>
            <person name="Martijn J."/>
            <person name="Lind A.E."/>
            <person name="van Eijk R."/>
            <person name="Schleper C."/>
            <person name="Guy L."/>
            <person name="Ettema T.J."/>
        </authorList>
    </citation>
    <scope>NUCLEOTIDE SEQUENCE</scope>
</reference>
<name>A0A0F9TLK8_9ZZZZ</name>
<sequence length="194" mass="20493">MSTLTTSTAGGLAGPMELVGIKDVIAALEEMSIASRRRVMRPAIREGASIVSKAAKKNAKSRTNVLTSRAKKAQGPGPLSLGAGESTGALSRSIGIKTGIGKHGVFAVIGARVRQGDTLVRVGARSVRTRRPSRYSHLVEKGTSHSRAFPFLGPAFEQNRGRIKAAILRRARKEFVKEANKIAAKAAKRAGRAA</sequence>
<evidence type="ECO:0000313" key="2">
    <source>
        <dbReference type="EMBL" id="KKN42308.1"/>
    </source>
</evidence>
<protein>
    <submittedName>
        <fullName evidence="2">Uncharacterized protein</fullName>
    </submittedName>
</protein>
<comment type="caution">
    <text evidence="2">The sequence shown here is derived from an EMBL/GenBank/DDBJ whole genome shotgun (WGS) entry which is preliminary data.</text>
</comment>
<feature type="region of interest" description="Disordered" evidence="1">
    <location>
        <begin position="55"/>
        <end position="84"/>
    </location>
</feature>
<proteinExistence type="predicted"/>
<accession>A0A0F9TLK8</accession>